<name>A0A1W1YFD5_9HYPH</name>
<dbReference type="InterPro" id="IPR025996">
    <property type="entry name" value="MT1864/Rv1816-like_C"/>
</dbReference>
<dbReference type="GO" id="GO:0003700">
    <property type="term" value="F:DNA-binding transcription factor activity"/>
    <property type="evidence" value="ECO:0007669"/>
    <property type="project" value="TreeGrafter"/>
</dbReference>
<dbReference type="EMBL" id="FWXR01000001">
    <property type="protein sequence ID" value="SMC34863.1"/>
    <property type="molecule type" value="Genomic_DNA"/>
</dbReference>
<dbReference type="SUPFAM" id="SSF48498">
    <property type="entry name" value="Tetracyclin repressor-like, C-terminal domain"/>
    <property type="match status" value="1"/>
</dbReference>
<dbReference type="PANTHER" id="PTHR30055:SF234">
    <property type="entry name" value="HTH-TYPE TRANSCRIPTIONAL REGULATOR BETI"/>
    <property type="match status" value="1"/>
</dbReference>
<evidence type="ECO:0000259" key="4">
    <source>
        <dbReference type="Pfam" id="PF13305"/>
    </source>
</evidence>
<dbReference type="GO" id="GO:0000976">
    <property type="term" value="F:transcription cis-regulatory region binding"/>
    <property type="evidence" value="ECO:0007669"/>
    <property type="project" value="TreeGrafter"/>
</dbReference>
<evidence type="ECO:0000256" key="1">
    <source>
        <dbReference type="ARBA" id="ARBA00023015"/>
    </source>
</evidence>
<dbReference type="InterPro" id="IPR009057">
    <property type="entry name" value="Homeodomain-like_sf"/>
</dbReference>
<keyword evidence="2" id="KW-0238">DNA-binding</keyword>
<keyword evidence="6" id="KW-1185">Reference proteome</keyword>
<dbReference type="Gene3D" id="1.10.357.10">
    <property type="entry name" value="Tetracycline Repressor, domain 2"/>
    <property type="match status" value="1"/>
</dbReference>
<protein>
    <submittedName>
        <fullName evidence="5">Transcriptional regulator, TetR family</fullName>
    </submittedName>
</protein>
<evidence type="ECO:0000256" key="3">
    <source>
        <dbReference type="ARBA" id="ARBA00023163"/>
    </source>
</evidence>
<dbReference type="STRING" id="937218.SAMN06297251_101244"/>
<keyword evidence="1" id="KW-0805">Transcription regulation</keyword>
<dbReference type="InterPro" id="IPR050109">
    <property type="entry name" value="HTH-type_TetR-like_transc_reg"/>
</dbReference>
<dbReference type="Proteomes" id="UP000192656">
    <property type="component" value="Unassembled WGS sequence"/>
</dbReference>
<dbReference type="AlphaFoldDB" id="A0A1W1YFD5"/>
<proteinExistence type="predicted"/>
<reference evidence="5 6" key="1">
    <citation type="submission" date="2017-04" db="EMBL/GenBank/DDBJ databases">
        <authorList>
            <person name="Afonso C.L."/>
            <person name="Miller P.J."/>
            <person name="Scott M.A."/>
            <person name="Spackman E."/>
            <person name="Goraichik I."/>
            <person name="Dimitrov K.M."/>
            <person name="Suarez D.L."/>
            <person name="Swayne D.E."/>
        </authorList>
    </citation>
    <scope>NUCLEOTIDE SEQUENCE [LARGE SCALE GENOMIC DNA]</scope>
    <source>
        <strain evidence="5 6">CGMCC 1.10972</strain>
    </source>
</reference>
<organism evidence="5 6">
    <name type="scientific">Fulvimarina manganoxydans</name>
    <dbReference type="NCBI Taxonomy" id="937218"/>
    <lineage>
        <taxon>Bacteria</taxon>
        <taxon>Pseudomonadati</taxon>
        <taxon>Pseudomonadota</taxon>
        <taxon>Alphaproteobacteria</taxon>
        <taxon>Hyphomicrobiales</taxon>
        <taxon>Aurantimonadaceae</taxon>
        <taxon>Fulvimarina</taxon>
    </lineage>
</organism>
<dbReference type="PANTHER" id="PTHR30055">
    <property type="entry name" value="HTH-TYPE TRANSCRIPTIONAL REGULATOR RUTR"/>
    <property type="match status" value="1"/>
</dbReference>
<dbReference type="Pfam" id="PF13305">
    <property type="entry name" value="TetR_C_33"/>
    <property type="match status" value="1"/>
</dbReference>
<evidence type="ECO:0000313" key="5">
    <source>
        <dbReference type="EMBL" id="SMC34863.1"/>
    </source>
</evidence>
<keyword evidence="3" id="KW-0804">Transcription</keyword>
<evidence type="ECO:0000313" key="6">
    <source>
        <dbReference type="Proteomes" id="UP000192656"/>
    </source>
</evidence>
<accession>A0A1W1YFD5</accession>
<dbReference type="SUPFAM" id="SSF46689">
    <property type="entry name" value="Homeodomain-like"/>
    <property type="match status" value="1"/>
</dbReference>
<sequence length="214" mass="23417">MFKTKMNIVQIFRGVDVAARSDKREELKARLIVAARKRIEAQGVRGLRARDITSDAGCALGGLYNAFADLQDLIIHVNGETLDALEARLSAAVSAAGTDPRERLEALALAYLDFAGEHRALWFALFDAASLADTTIPDWHREQQRSLVGLIAEPLRAIETELDEAHLAARAQALFAAVHGIVTLSLEERTIGLSGDPLAHELRTLVRRMTTAQL</sequence>
<feature type="domain" description="HTH-type transcriptional regulator MT1864/Rv1816-like C-terminal" evidence="4">
    <location>
        <begin position="104"/>
        <end position="206"/>
    </location>
</feature>
<dbReference type="InterPro" id="IPR036271">
    <property type="entry name" value="Tet_transcr_reg_TetR-rel_C_sf"/>
</dbReference>
<gene>
    <name evidence="5" type="ORF">SAMN06297251_101244</name>
</gene>
<evidence type="ECO:0000256" key="2">
    <source>
        <dbReference type="ARBA" id="ARBA00023125"/>
    </source>
</evidence>